<accession>A0AAU8LVZ6</accession>
<dbReference type="Pfam" id="PF02604">
    <property type="entry name" value="PhdYeFM_antitox"/>
    <property type="match status" value="1"/>
</dbReference>
<name>A0AAU8LVZ6_9BACT</name>
<dbReference type="InterPro" id="IPR006442">
    <property type="entry name" value="Antitoxin_Phd/YefM"/>
</dbReference>
<dbReference type="InterPro" id="IPR051416">
    <property type="entry name" value="phD-YefM_TA_antitoxins"/>
</dbReference>
<dbReference type="SUPFAM" id="SSF143120">
    <property type="entry name" value="YefM-like"/>
    <property type="match status" value="1"/>
</dbReference>
<protein>
    <recommendedName>
        <fullName evidence="2">Antitoxin</fullName>
    </recommendedName>
</protein>
<evidence type="ECO:0000256" key="2">
    <source>
        <dbReference type="RuleBase" id="RU362080"/>
    </source>
</evidence>
<dbReference type="KEGG" id="eaj:Q3M24_23415"/>
<organism evidence="3">
    <name type="scientific">Candidatus Electrothrix aestuarii</name>
    <dbReference type="NCBI Taxonomy" id="3062594"/>
    <lineage>
        <taxon>Bacteria</taxon>
        <taxon>Pseudomonadati</taxon>
        <taxon>Thermodesulfobacteriota</taxon>
        <taxon>Desulfobulbia</taxon>
        <taxon>Desulfobulbales</taxon>
        <taxon>Desulfobulbaceae</taxon>
        <taxon>Candidatus Electrothrix</taxon>
    </lineage>
</organism>
<reference evidence="3" key="1">
    <citation type="journal article" date="2024" name="Syst. Appl. Microbiol.">
        <title>First single-strain enrichments of Electrothrix cable bacteria, description of E. aestuarii sp. nov. and E. rattekaaiensis sp. nov., and proposal of a cable bacteria taxonomy following the rules of the SeqCode.</title>
        <authorList>
            <person name="Plum-Jensen L.E."/>
            <person name="Schramm A."/>
            <person name="Marshall I.P.G."/>
        </authorList>
    </citation>
    <scope>NUCLEOTIDE SEQUENCE</scope>
    <source>
        <strain evidence="3">Rat1</strain>
    </source>
</reference>
<evidence type="ECO:0000256" key="1">
    <source>
        <dbReference type="ARBA" id="ARBA00009981"/>
    </source>
</evidence>
<comment type="function">
    <text evidence="2">Antitoxin component of a type II toxin-antitoxin (TA) system.</text>
</comment>
<sequence>MPQLNISEVKSHFSATIARVAAGETVIVCNRNKPVAEIIPVQQQETLTERPVGLGKKRYPDFKLADNLKEPLPDDILAYFTGEKE</sequence>
<gene>
    <name evidence="3" type="ORF">Q3M24_23415</name>
</gene>
<dbReference type="NCBIfam" id="TIGR01552">
    <property type="entry name" value="phd_fam"/>
    <property type="match status" value="1"/>
</dbReference>
<evidence type="ECO:0000313" key="3">
    <source>
        <dbReference type="EMBL" id="XCN73180.1"/>
    </source>
</evidence>
<reference evidence="3" key="2">
    <citation type="submission" date="2024-06" db="EMBL/GenBank/DDBJ databases">
        <authorList>
            <person name="Plum-Jensen L.E."/>
            <person name="Schramm A."/>
            <person name="Marshall I.P.G."/>
        </authorList>
    </citation>
    <scope>NUCLEOTIDE SEQUENCE</scope>
    <source>
        <strain evidence="3">Rat1</strain>
    </source>
</reference>
<proteinExistence type="inferred from homology"/>
<dbReference type="InterPro" id="IPR036165">
    <property type="entry name" value="YefM-like_sf"/>
</dbReference>
<dbReference type="Gene3D" id="3.40.1620.10">
    <property type="entry name" value="YefM-like domain"/>
    <property type="match status" value="1"/>
</dbReference>
<dbReference type="PANTHER" id="PTHR35377">
    <property type="entry name" value="ANTITOXIN VAPB49-RELATED-RELATED"/>
    <property type="match status" value="1"/>
</dbReference>
<comment type="similarity">
    <text evidence="1 2">Belongs to the phD/YefM antitoxin family.</text>
</comment>
<dbReference type="AlphaFoldDB" id="A0AAU8LVZ6"/>
<dbReference type="EMBL" id="CP159373">
    <property type="protein sequence ID" value="XCN73180.1"/>
    <property type="molecule type" value="Genomic_DNA"/>
</dbReference>